<reference evidence="1 2" key="1">
    <citation type="journal article" date="2010" name="J. Bacteriol.">
        <title>Short-term signatures of evolutionary change in the Salmonella enterica serovar typhimurium 14028 genome.</title>
        <authorList>
            <person name="Jarvik T."/>
            <person name="Smillie C."/>
            <person name="Groisman E.A."/>
            <person name="Ochman H."/>
        </authorList>
    </citation>
    <scope>NUCLEOTIDE SEQUENCE [LARGE SCALE GENOMIC DNA]</scope>
    <source>
        <strain evidence="2">14028s / SGSC 2262</strain>
    </source>
</reference>
<proteinExistence type="predicted"/>
<dbReference type="HOGENOM" id="CLU_3276441_0_0_6"/>
<dbReference type="EMBL" id="CP001363">
    <property type="protein sequence ID" value="ACY91147.1"/>
    <property type="molecule type" value="Genomic_DNA"/>
</dbReference>
<sequence>MHNDSYPLVRGASIAKAMREVNYTLHPLSRIWISVGCQSSR</sequence>
<protein>
    <submittedName>
        <fullName evidence="1">Uncharacterized protein</fullName>
    </submittedName>
</protein>
<gene>
    <name evidence="1" type="ordered locus">STM14_4784</name>
</gene>
<keyword evidence="2" id="KW-1185">Reference proteome</keyword>
<evidence type="ECO:0000313" key="1">
    <source>
        <dbReference type="EMBL" id="ACY91147.1"/>
    </source>
</evidence>
<evidence type="ECO:0000313" key="2">
    <source>
        <dbReference type="Proteomes" id="UP000002695"/>
    </source>
</evidence>
<dbReference type="KEGG" id="seo:STM14_4784"/>
<name>A0A0F6B9E5_SALT1</name>
<organism evidence="1 2">
    <name type="scientific">Salmonella typhimurium (strain 14028s / SGSC 2262)</name>
    <dbReference type="NCBI Taxonomy" id="588858"/>
    <lineage>
        <taxon>Bacteria</taxon>
        <taxon>Pseudomonadati</taxon>
        <taxon>Pseudomonadota</taxon>
        <taxon>Gammaproteobacteria</taxon>
        <taxon>Enterobacterales</taxon>
        <taxon>Enterobacteriaceae</taxon>
        <taxon>Salmonella</taxon>
    </lineage>
</organism>
<dbReference type="AlphaFoldDB" id="A0A0F6B9E5"/>
<accession>A0A0F6B9E5</accession>
<dbReference type="Proteomes" id="UP000002695">
    <property type="component" value="Chromosome"/>
</dbReference>